<evidence type="ECO:0000256" key="4">
    <source>
        <dbReference type="ARBA" id="ARBA00022679"/>
    </source>
</evidence>
<keyword evidence="3" id="KW-0328">Glycosyltransferase</keyword>
<keyword evidence="10" id="KW-1185">Reference proteome</keyword>
<gene>
    <name evidence="9" type="ORF">AB1Y20_018866</name>
</gene>
<dbReference type="PANTHER" id="PTHR43025">
    <property type="entry name" value="MONOGALACTOSYLDIACYLGLYCEROL SYNTHASE"/>
    <property type="match status" value="1"/>
</dbReference>
<name>A0AB34JPV9_PRYPA</name>
<dbReference type="GO" id="GO:0046509">
    <property type="term" value="F:1,2-diacylglycerol 3-beta-galactosyltransferase activity"/>
    <property type="evidence" value="ECO:0007669"/>
    <property type="project" value="UniProtKB-EC"/>
</dbReference>
<proteinExistence type="inferred from homology"/>
<evidence type="ECO:0000259" key="7">
    <source>
        <dbReference type="Pfam" id="PF04101"/>
    </source>
</evidence>
<dbReference type="GO" id="GO:0009247">
    <property type="term" value="P:glycolipid biosynthetic process"/>
    <property type="evidence" value="ECO:0007669"/>
    <property type="project" value="InterPro"/>
</dbReference>
<feature type="domain" description="Glycosyl transferase family 28 C-terminal" evidence="7">
    <location>
        <begin position="247"/>
        <end position="369"/>
    </location>
</feature>
<dbReference type="EC" id="2.4.1.46" evidence="2"/>
<dbReference type="Proteomes" id="UP001515480">
    <property type="component" value="Unassembled WGS sequence"/>
</dbReference>
<keyword evidence="4" id="KW-0808">Transferase</keyword>
<dbReference type="SUPFAM" id="SSF53756">
    <property type="entry name" value="UDP-Glycosyltransferase/glycogen phosphorylase"/>
    <property type="match status" value="1"/>
</dbReference>
<evidence type="ECO:0000256" key="2">
    <source>
        <dbReference type="ARBA" id="ARBA00012615"/>
    </source>
</evidence>
<reference evidence="9 10" key="1">
    <citation type="journal article" date="2024" name="Science">
        <title>Giant polyketide synthase enzymes in the biosynthesis of giant marine polyether toxins.</title>
        <authorList>
            <person name="Fallon T.R."/>
            <person name="Shende V.V."/>
            <person name="Wierzbicki I.H."/>
            <person name="Pendleton A.L."/>
            <person name="Watervoot N.F."/>
            <person name="Auber R.P."/>
            <person name="Gonzalez D.J."/>
            <person name="Wisecaver J.H."/>
            <person name="Moore B.S."/>
        </authorList>
    </citation>
    <scope>NUCLEOTIDE SEQUENCE [LARGE SCALE GENOMIC DNA]</scope>
    <source>
        <strain evidence="9 10">12B1</strain>
    </source>
</reference>
<comment type="caution">
    <text evidence="9">The sequence shown here is derived from an EMBL/GenBank/DDBJ whole genome shotgun (WGS) entry which is preliminary data.</text>
</comment>
<dbReference type="GO" id="GO:0031969">
    <property type="term" value="C:chloroplast membrane"/>
    <property type="evidence" value="ECO:0007669"/>
    <property type="project" value="UniProtKB-SubCell"/>
</dbReference>
<dbReference type="AlphaFoldDB" id="A0AB34JPV9"/>
<evidence type="ECO:0000256" key="1">
    <source>
        <dbReference type="ARBA" id="ARBA00006962"/>
    </source>
</evidence>
<evidence type="ECO:0000256" key="5">
    <source>
        <dbReference type="ARBA" id="ARBA00046299"/>
    </source>
</evidence>
<comment type="similarity">
    <text evidence="1">Belongs to the glycosyltransferase 28 family.</text>
</comment>
<dbReference type="Pfam" id="PF06925">
    <property type="entry name" value="MGDG_synth"/>
    <property type="match status" value="1"/>
</dbReference>
<keyword evidence="6" id="KW-0732">Signal</keyword>
<accession>A0AB34JPV9</accession>
<evidence type="ECO:0000259" key="8">
    <source>
        <dbReference type="Pfam" id="PF06925"/>
    </source>
</evidence>
<evidence type="ECO:0000313" key="9">
    <source>
        <dbReference type="EMBL" id="KAL1523950.1"/>
    </source>
</evidence>
<feature type="signal peptide" evidence="6">
    <location>
        <begin position="1"/>
        <end position="17"/>
    </location>
</feature>
<comment type="subcellular location">
    <subcellularLocation>
        <location evidence="5">Plastid</location>
        <location evidence="5">Chloroplast membrane</location>
    </subcellularLocation>
</comment>
<dbReference type="EMBL" id="JBGBPQ010000005">
    <property type="protein sequence ID" value="KAL1523950.1"/>
    <property type="molecule type" value="Genomic_DNA"/>
</dbReference>
<sequence length="427" mass="46138">MRLAPASLLLLASFAAAGRLPAPVVSARDGRKRVLMLVCDTGGGHRASAQALEAAVQTLRPDGDVDVKILDIWTEHGVWPYNKMAAGYPFLCKHPWTWRLAYYSSMFCELPWVLETRVRNGAKFKRCISDYSPDLVVSLHPLTQHLPLHVMRSLDSEGILEKPAFATVCTDLGSAHPSWFVKGVDACFVPSDAVRRVATRRGLSVSQIKQYGLPVRRAFWKASEQRGVSEPPAKLKAELGLLPDRKTVLVVGGGDGVGALGKIVETTAKQLARDMPNAAQVVAICGKNKVVARQLESKKLAWEGVHVEIRGFTSTISDYMEAAHCLITKAGPGTIAEAAIRGLPTMLSSHLPGQEAGNVQFVVDNGFGEYSPRPKKIASTVSAWLQDDEGLRAKSGAALQVAAPHATRLIAVDLLEMLDAKVVKSAK</sequence>
<dbReference type="InterPro" id="IPR007235">
    <property type="entry name" value="Glyco_trans_28_C"/>
</dbReference>
<protein>
    <recommendedName>
        <fullName evidence="2">monogalactosyldiacylglycerol synthase</fullName>
        <ecNumber evidence="2">2.4.1.46</ecNumber>
    </recommendedName>
</protein>
<feature type="domain" description="Diacylglycerol glucosyltransferase N-terminal" evidence="8">
    <location>
        <begin position="45"/>
        <end position="215"/>
    </location>
</feature>
<dbReference type="InterPro" id="IPR009695">
    <property type="entry name" value="Diacylglyc_glucosyltr_N"/>
</dbReference>
<organism evidence="9 10">
    <name type="scientific">Prymnesium parvum</name>
    <name type="common">Toxic golden alga</name>
    <dbReference type="NCBI Taxonomy" id="97485"/>
    <lineage>
        <taxon>Eukaryota</taxon>
        <taxon>Haptista</taxon>
        <taxon>Haptophyta</taxon>
        <taxon>Prymnesiophyceae</taxon>
        <taxon>Prymnesiales</taxon>
        <taxon>Prymnesiaceae</taxon>
        <taxon>Prymnesium</taxon>
    </lineage>
</organism>
<feature type="chain" id="PRO_5044207208" description="monogalactosyldiacylglycerol synthase" evidence="6">
    <location>
        <begin position="18"/>
        <end position="427"/>
    </location>
</feature>
<evidence type="ECO:0000256" key="3">
    <source>
        <dbReference type="ARBA" id="ARBA00022676"/>
    </source>
</evidence>
<evidence type="ECO:0000256" key="6">
    <source>
        <dbReference type="SAM" id="SignalP"/>
    </source>
</evidence>
<dbReference type="InterPro" id="IPR050519">
    <property type="entry name" value="Glycosyltransf_28_UgtP"/>
</dbReference>
<dbReference type="Pfam" id="PF04101">
    <property type="entry name" value="Glyco_tran_28_C"/>
    <property type="match status" value="1"/>
</dbReference>
<dbReference type="PANTHER" id="PTHR43025:SF3">
    <property type="entry name" value="MONOGALACTOSYLDIACYLGLYCEROL SYNTHASE 1, CHLOROPLASTIC"/>
    <property type="match status" value="1"/>
</dbReference>
<evidence type="ECO:0000313" key="10">
    <source>
        <dbReference type="Proteomes" id="UP001515480"/>
    </source>
</evidence>
<dbReference type="Gene3D" id="3.40.50.2000">
    <property type="entry name" value="Glycogen Phosphorylase B"/>
    <property type="match status" value="1"/>
</dbReference>